<keyword evidence="2" id="KW-1185">Reference proteome</keyword>
<sequence length="173" mass="19270">MKTIIIILTSMITTMFYAQNQEEIELYDSFNNNTVLSAIPSLAGKDYFILGAKAGQIAVISKIDNNYTYYNIEIGGLGETTIVATKAVSYKPVLDKIFTNFVPKAGVKRYLSDYGISLDEHILGVIYFAIYKNGTKIFDYCLPGILQSNSKESPIEDEVFGYLVDVMVDQGKL</sequence>
<proteinExistence type="predicted"/>
<reference evidence="1 2" key="1">
    <citation type="submission" date="2024-04" db="EMBL/GenBank/DDBJ databases">
        <title>Flavobacterium sp. DGU99 16S ribosomal RNA gene Genome sequencing and assembly.</title>
        <authorList>
            <person name="Park S."/>
        </authorList>
    </citation>
    <scope>NUCLEOTIDE SEQUENCE [LARGE SCALE GENOMIC DNA]</scope>
    <source>
        <strain evidence="1 2">DGU99</strain>
    </source>
</reference>
<evidence type="ECO:0000313" key="1">
    <source>
        <dbReference type="EMBL" id="MEL1242231.1"/>
    </source>
</evidence>
<dbReference type="RefSeq" id="WP_341701432.1">
    <property type="nucleotide sequence ID" value="NZ_JBBYHU010000037.1"/>
</dbReference>
<dbReference type="Proteomes" id="UP001398556">
    <property type="component" value="Unassembled WGS sequence"/>
</dbReference>
<comment type="caution">
    <text evidence="1">The sequence shown here is derived from an EMBL/GenBank/DDBJ whole genome shotgun (WGS) entry which is preliminary data.</text>
</comment>
<name>A0ABU9HQH7_9FLAO</name>
<evidence type="ECO:0000313" key="2">
    <source>
        <dbReference type="Proteomes" id="UP001398556"/>
    </source>
</evidence>
<accession>A0ABU9HQH7</accession>
<protein>
    <submittedName>
        <fullName evidence="1">Uncharacterized protein</fullName>
    </submittedName>
</protein>
<dbReference type="EMBL" id="JBBYHU010000037">
    <property type="protein sequence ID" value="MEL1242231.1"/>
    <property type="molecule type" value="Genomic_DNA"/>
</dbReference>
<organism evidence="1 2">
    <name type="scientific">Flavobacterium flavipallidum</name>
    <dbReference type="NCBI Taxonomy" id="3139140"/>
    <lineage>
        <taxon>Bacteria</taxon>
        <taxon>Pseudomonadati</taxon>
        <taxon>Bacteroidota</taxon>
        <taxon>Flavobacteriia</taxon>
        <taxon>Flavobacteriales</taxon>
        <taxon>Flavobacteriaceae</taxon>
        <taxon>Flavobacterium</taxon>
    </lineage>
</organism>
<gene>
    <name evidence="1" type="ORF">AAEO59_14325</name>
</gene>